<keyword evidence="2" id="KW-1185">Reference proteome</keyword>
<dbReference type="Proteomes" id="UP000054843">
    <property type="component" value="Unassembled WGS sequence"/>
</dbReference>
<dbReference type="EMBL" id="JYDO01000098">
    <property type="protein sequence ID" value="KRZ71328.1"/>
    <property type="molecule type" value="Genomic_DNA"/>
</dbReference>
<comment type="caution">
    <text evidence="1">The sequence shown here is derived from an EMBL/GenBank/DDBJ whole genome shotgun (WGS) entry which is preliminary data.</text>
</comment>
<accession>A0A0V1MIQ5</accession>
<gene>
    <name evidence="1" type="ORF">T10_3478</name>
</gene>
<organism evidence="1 2">
    <name type="scientific">Trichinella papuae</name>
    <dbReference type="NCBI Taxonomy" id="268474"/>
    <lineage>
        <taxon>Eukaryota</taxon>
        <taxon>Metazoa</taxon>
        <taxon>Ecdysozoa</taxon>
        <taxon>Nematoda</taxon>
        <taxon>Enoplea</taxon>
        <taxon>Dorylaimia</taxon>
        <taxon>Trichinellida</taxon>
        <taxon>Trichinellidae</taxon>
        <taxon>Trichinella</taxon>
    </lineage>
</organism>
<proteinExistence type="predicted"/>
<protein>
    <submittedName>
        <fullName evidence="1">Uncharacterized protein</fullName>
    </submittedName>
</protein>
<reference evidence="1 2" key="1">
    <citation type="submission" date="2015-01" db="EMBL/GenBank/DDBJ databases">
        <title>Evolution of Trichinella species and genotypes.</title>
        <authorList>
            <person name="Korhonen P.K."/>
            <person name="Edoardo P."/>
            <person name="Giuseppe L.R."/>
            <person name="Gasser R.B."/>
        </authorList>
    </citation>
    <scope>NUCLEOTIDE SEQUENCE [LARGE SCALE GENOMIC DNA]</scope>
    <source>
        <strain evidence="1">ISS1980</strain>
    </source>
</reference>
<evidence type="ECO:0000313" key="1">
    <source>
        <dbReference type="EMBL" id="KRZ71328.1"/>
    </source>
</evidence>
<sequence>MLTKKEEEYSIFMSETFRQACRKLHFSKRSRRFHSIQARAKVVLTD</sequence>
<dbReference type="AlphaFoldDB" id="A0A0V1MIQ5"/>
<name>A0A0V1MIQ5_9BILA</name>
<feature type="non-terminal residue" evidence="1">
    <location>
        <position position="46"/>
    </location>
</feature>
<evidence type="ECO:0000313" key="2">
    <source>
        <dbReference type="Proteomes" id="UP000054843"/>
    </source>
</evidence>